<evidence type="ECO:0000313" key="2">
    <source>
        <dbReference type="Proteomes" id="UP001153678"/>
    </source>
</evidence>
<dbReference type="OrthoDB" id="2432760at2759"/>
<gene>
    <name evidence="1" type="ORF">FWILDA_LOCUS2826</name>
</gene>
<sequence length="113" mass="14053">MVNFDNYFYHIQLQNQFHTWGVVNLRRLHPNISCIRCYPPFETTEKFNRFWTWFTTEYPSAIAYTRNSQRYFRRLINLENPQHIWKTIAFLIFSIRFDSEPKPYDELRQDLYS</sequence>
<proteinExistence type="predicted"/>
<dbReference type="AlphaFoldDB" id="A0A9W4WRM5"/>
<accession>A0A9W4WRM5</accession>
<dbReference type="Proteomes" id="UP001153678">
    <property type="component" value="Unassembled WGS sequence"/>
</dbReference>
<reference evidence="1" key="1">
    <citation type="submission" date="2022-08" db="EMBL/GenBank/DDBJ databases">
        <authorList>
            <person name="Kallberg Y."/>
            <person name="Tangrot J."/>
            <person name="Rosling A."/>
        </authorList>
    </citation>
    <scope>NUCLEOTIDE SEQUENCE</scope>
    <source>
        <strain evidence="1">Wild A</strain>
    </source>
</reference>
<name>A0A9W4WRM5_9GLOM</name>
<comment type="caution">
    <text evidence="1">The sequence shown here is derived from an EMBL/GenBank/DDBJ whole genome shotgun (WGS) entry which is preliminary data.</text>
</comment>
<protein>
    <submittedName>
        <fullName evidence="1">11083_t:CDS:1</fullName>
    </submittedName>
</protein>
<organism evidence="1 2">
    <name type="scientific">Funneliformis geosporum</name>
    <dbReference type="NCBI Taxonomy" id="1117311"/>
    <lineage>
        <taxon>Eukaryota</taxon>
        <taxon>Fungi</taxon>
        <taxon>Fungi incertae sedis</taxon>
        <taxon>Mucoromycota</taxon>
        <taxon>Glomeromycotina</taxon>
        <taxon>Glomeromycetes</taxon>
        <taxon>Glomerales</taxon>
        <taxon>Glomeraceae</taxon>
        <taxon>Funneliformis</taxon>
    </lineage>
</organism>
<evidence type="ECO:0000313" key="1">
    <source>
        <dbReference type="EMBL" id="CAI2166949.1"/>
    </source>
</evidence>
<keyword evidence="2" id="KW-1185">Reference proteome</keyword>
<dbReference type="EMBL" id="CAMKVN010000347">
    <property type="protein sequence ID" value="CAI2166949.1"/>
    <property type="molecule type" value="Genomic_DNA"/>
</dbReference>